<feature type="compositionally biased region" description="Polar residues" evidence="1">
    <location>
        <begin position="15"/>
        <end position="28"/>
    </location>
</feature>
<feature type="region of interest" description="Disordered" evidence="1">
    <location>
        <begin position="1"/>
        <end position="102"/>
    </location>
</feature>
<evidence type="ECO:0000313" key="3">
    <source>
        <dbReference type="EMBL" id="CAL5970138.1"/>
    </source>
</evidence>
<evidence type="ECO:0000259" key="2">
    <source>
        <dbReference type="PROSITE" id="PS50235"/>
    </source>
</evidence>
<dbReference type="PROSITE" id="PS50235">
    <property type="entry name" value="USP_3"/>
    <property type="match status" value="1"/>
</dbReference>
<dbReference type="SUPFAM" id="SSF54001">
    <property type="entry name" value="Cysteine proteinases"/>
    <property type="match status" value="1"/>
</dbReference>
<name>A0ABP1GFT6_9EUKA</name>
<protein>
    <submittedName>
        <fullName evidence="3">Ubiquitin_carboxyl-terminal hydrolase family protein</fullName>
    </submittedName>
</protein>
<dbReference type="EMBL" id="CAXDID020000001">
    <property type="protein sequence ID" value="CAL5970138.1"/>
    <property type="molecule type" value="Genomic_DNA"/>
</dbReference>
<dbReference type="InterPro" id="IPR028889">
    <property type="entry name" value="USP"/>
</dbReference>
<accession>A0ABP1GFT6</accession>
<reference evidence="3 4" key="1">
    <citation type="submission" date="2024-07" db="EMBL/GenBank/DDBJ databases">
        <authorList>
            <person name="Akdeniz Z."/>
        </authorList>
    </citation>
    <scope>NUCLEOTIDE SEQUENCE [LARGE SCALE GENOMIC DNA]</scope>
</reference>
<proteinExistence type="predicted"/>
<keyword evidence="4" id="KW-1185">Reference proteome</keyword>
<feature type="compositionally biased region" description="Basic and acidic residues" evidence="1">
    <location>
        <begin position="1"/>
        <end position="10"/>
    </location>
</feature>
<sequence>MKSSDQKPKNPNEALRNQTQNKPGQRIQNDYVKIQPNAFQRPKSQEFNAKNGSDPKINGNEQNKIEKTQNEGKNNNSEQQKDKNQNAQINKPVNEKENEPKSVPNYLKGITIVVGFNLESKKENAKSSAMLNKQKEKLQIDKIKLASKLQILQLKSTSLNQRMLKQKSQRQTFYQTYPKYSYTSNYQTNNSYTLQNHYLQKLIEKINYLCELVLLKFKSEEIKQLLKTKLIQKEENQQILSQHHGLDSLKQKDTSMLNALLQAIYNTDAGYNAILRGPNDRETIERIELATEFDSITQDDQSVVSALQLIFLRLIYSKKPSISTVKLCKALGIDTGKQEDANELMKNILEKLERASKAFEEKELFTRTVQAYKETFEGQAALSVRCLQCQYVSLSSTNFTDILLPVETSFFACFAAMVKEQEVGQQCEKCKKIGKVMQYPSAQFVPDLLCMTLQRLERNEQGKEVKFPIFLDLEFIKLCDALEIGKDKSVAEMAELFKIIMMPWLFFKFESRNITVKDEAAKSLLAIESFAQHLKIYYREVNTHDMFQDSEDELLKLPEFGNTPLNLYMLKTIVRQSSDHFQTIALLRPNMVERFQILKFDNQIVQIIDKKAKEISAGENCKFFYQKYRNYDHGSSYNLSNAVHDSIAEESRQ</sequence>
<evidence type="ECO:0000313" key="4">
    <source>
        <dbReference type="Proteomes" id="UP001642409"/>
    </source>
</evidence>
<feature type="domain" description="USP" evidence="2">
    <location>
        <begin position="244"/>
        <end position="628"/>
    </location>
</feature>
<dbReference type="Proteomes" id="UP001642409">
    <property type="component" value="Unassembled WGS sequence"/>
</dbReference>
<comment type="caution">
    <text evidence="3">The sequence shown here is derived from an EMBL/GenBank/DDBJ whole genome shotgun (WGS) entry which is preliminary data.</text>
</comment>
<dbReference type="Gene3D" id="3.90.70.10">
    <property type="entry name" value="Cysteine proteinases"/>
    <property type="match status" value="1"/>
</dbReference>
<dbReference type="InterPro" id="IPR038765">
    <property type="entry name" value="Papain-like_cys_pep_sf"/>
</dbReference>
<evidence type="ECO:0000256" key="1">
    <source>
        <dbReference type="SAM" id="MobiDB-lite"/>
    </source>
</evidence>
<organism evidence="3 4">
    <name type="scientific">Hexamita inflata</name>
    <dbReference type="NCBI Taxonomy" id="28002"/>
    <lineage>
        <taxon>Eukaryota</taxon>
        <taxon>Metamonada</taxon>
        <taxon>Diplomonadida</taxon>
        <taxon>Hexamitidae</taxon>
        <taxon>Hexamitinae</taxon>
        <taxon>Hexamita</taxon>
    </lineage>
</organism>
<gene>
    <name evidence="3" type="ORF">HINF_LOCUS78</name>
</gene>
<keyword evidence="3" id="KW-0378">Hydrolase</keyword>
<dbReference type="InterPro" id="IPR050164">
    <property type="entry name" value="Peptidase_C19"/>
</dbReference>
<dbReference type="GO" id="GO:0016787">
    <property type="term" value="F:hydrolase activity"/>
    <property type="evidence" value="ECO:0007669"/>
    <property type="project" value="UniProtKB-KW"/>
</dbReference>
<dbReference type="PANTHER" id="PTHR24006">
    <property type="entry name" value="UBIQUITIN CARBOXYL-TERMINAL HYDROLASE"/>
    <property type="match status" value="1"/>
</dbReference>